<reference evidence="1" key="1">
    <citation type="submission" date="2021-03" db="EMBL/GenBank/DDBJ databases">
        <title>Draft genome sequence of rust myrtle Austropuccinia psidii MF-1, a brazilian biotype.</title>
        <authorList>
            <person name="Quecine M.C."/>
            <person name="Pachon D.M.R."/>
            <person name="Bonatelli M.L."/>
            <person name="Correr F.H."/>
            <person name="Franceschini L.M."/>
            <person name="Leite T.F."/>
            <person name="Margarido G.R.A."/>
            <person name="Almeida C.A."/>
            <person name="Ferrarezi J.A."/>
            <person name="Labate C.A."/>
        </authorList>
    </citation>
    <scope>NUCLEOTIDE SEQUENCE</scope>
    <source>
        <strain evidence="1">MF-1</strain>
    </source>
</reference>
<evidence type="ECO:0000313" key="1">
    <source>
        <dbReference type="EMBL" id="MBW0480684.1"/>
    </source>
</evidence>
<dbReference type="Proteomes" id="UP000765509">
    <property type="component" value="Unassembled WGS sequence"/>
</dbReference>
<gene>
    <name evidence="1" type="ORF">O181_020399</name>
</gene>
<sequence length="79" mass="8641">MGGVRAILEPADDSYTLLGWSTSDSLAGGRWLGAGRVRIKNPLQFAPTRIEGIARSDWSGSIGWISRRLDRKGQKAWIG</sequence>
<proteinExistence type="predicted"/>
<keyword evidence="2" id="KW-1185">Reference proteome</keyword>
<name>A0A9Q3GVN2_9BASI</name>
<dbReference type="AlphaFoldDB" id="A0A9Q3GVN2"/>
<dbReference type="EMBL" id="AVOT02006068">
    <property type="protein sequence ID" value="MBW0480684.1"/>
    <property type="molecule type" value="Genomic_DNA"/>
</dbReference>
<protein>
    <submittedName>
        <fullName evidence="1">Uncharacterized protein</fullName>
    </submittedName>
</protein>
<organism evidence="1 2">
    <name type="scientific">Austropuccinia psidii MF-1</name>
    <dbReference type="NCBI Taxonomy" id="1389203"/>
    <lineage>
        <taxon>Eukaryota</taxon>
        <taxon>Fungi</taxon>
        <taxon>Dikarya</taxon>
        <taxon>Basidiomycota</taxon>
        <taxon>Pucciniomycotina</taxon>
        <taxon>Pucciniomycetes</taxon>
        <taxon>Pucciniales</taxon>
        <taxon>Sphaerophragmiaceae</taxon>
        <taxon>Austropuccinia</taxon>
    </lineage>
</organism>
<accession>A0A9Q3GVN2</accession>
<evidence type="ECO:0000313" key="2">
    <source>
        <dbReference type="Proteomes" id="UP000765509"/>
    </source>
</evidence>
<comment type="caution">
    <text evidence="1">The sequence shown here is derived from an EMBL/GenBank/DDBJ whole genome shotgun (WGS) entry which is preliminary data.</text>
</comment>